<dbReference type="InterPro" id="IPR001584">
    <property type="entry name" value="Integrase_cat-core"/>
</dbReference>
<dbReference type="InterPro" id="IPR012337">
    <property type="entry name" value="RNaseH-like_sf"/>
</dbReference>
<dbReference type="PROSITE" id="PS50994">
    <property type="entry name" value="INTEGRASE"/>
    <property type="match status" value="1"/>
</dbReference>
<dbReference type="SUPFAM" id="SSF53098">
    <property type="entry name" value="Ribonuclease H-like"/>
    <property type="match status" value="1"/>
</dbReference>
<dbReference type="Proteomes" id="UP001228690">
    <property type="component" value="Chromosome"/>
</dbReference>
<dbReference type="PANTHER" id="PTHR35004">
    <property type="entry name" value="TRANSPOSASE RV3428C-RELATED"/>
    <property type="match status" value="1"/>
</dbReference>
<evidence type="ECO:0000313" key="2">
    <source>
        <dbReference type="EMBL" id="WGK68382.1"/>
    </source>
</evidence>
<proteinExistence type="predicted"/>
<protein>
    <submittedName>
        <fullName evidence="2">Transposase</fullName>
    </submittedName>
</protein>
<dbReference type="EMBL" id="CP123443">
    <property type="protein sequence ID" value="WGK68382.1"/>
    <property type="molecule type" value="Genomic_DNA"/>
</dbReference>
<dbReference type="PANTHER" id="PTHR35004:SF7">
    <property type="entry name" value="INTEGRASE PROTEIN"/>
    <property type="match status" value="1"/>
</dbReference>
<keyword evidence="3" id="KW-1185">Reference proteome</keyword>
<dbReference type="InterPro" id="IPR036397">
    <property type="entry name" value="RNaseH_sf"/>
</dbReference>
<feature type="domain" description="Integrase catalytic" evidence="1">
    <location>
        <begin position="161"/>
        <end position="334"/>
    </location>
</feature>
<evidence type="ECO:0000259" key="1">
    <source>
        <dbReference type="PROSITE" id="PS50994"/>
    </source>
</evidence>
<evidence type="ECO:0000313" key="3">
    <source>
        <dbReference type="Proteomes" id="UP001228690"/>
    </source>
</evidence>
<organism evidence="2 3">
    <name type="scientific">Candidatus Haliotispira prima</name>
    <dbReference type="NCBI Taxonomy" id="3034016"/>
    <lineage>
        <taxon>Bacteria</taxon>
        <taxon>Pseudomonadati</taxon>
        <taxon>Spirochaetota</taxon>
        <taxon>Spirochaetia</taxon>
        <taxon>Spirochaetales</taxon>
        <taxon>Spirochaetaceae</taxon>
        <taxon>Candidatus Haliotispira</taxon>
    </lineage>
</organism>
<sequence length="579" mass="65050">MMAVNIHSWIDKLAGVTGRGRGRIVSELCAQTGWSRDTAYRRLRAAGWQSARKTRSDCGSSSLGEDTLHKMGALLQQSQRKDGRNPMTVRRARGILLDNGEDIRITDSQVARILRDYGLDKASLKAAEPHQSLRSLYPNHCHLVDPSLALWYFTPQKQLRIISAEEHYKNKDYFEGRKIENKCWRYVLVDHYSRSVCIKYYESAGENMLNLWDFLLYAWGPKTEELYAFCGVPDLIVWDKGSANSSRPISRALESLGVEFWAHQAGAPRAKGAVETMNRHWEGWLEVTLRYEPVSSLAELNALAEKYSAALNANSFEHHDSRIVVHGHNLGSRLDIWQAITEEQLRYLPEDRICRSLLTTEPEERKLDGSLCASYRGYAVKGPRRYSLAGLPGVEVGKAVMAQPLIYTGTDTVRFTWRLPKYQGGDAVSYDIEPIRMDSAGFPLTAPVLGEEFQALPKTAGQHRREAVADKTVLEEIKTHSVVKQRPVEVAELPQGKAIDLQTQVLSIAQNTLPVRPEVIHSGDIRYSVTEAVQRIRSELGGLPSGLAARLRSAYPHGLSGAEIQEQIHQNQANRQEAI</sequence>
<gene>
    <name evidence="2" type="ORF">P0082_07790</name>
</gene>
<name>A0ABY8MEH1_9SPIO</name>
<dbReference type="Gene3D" id="3.30.420.10">
    <property type="entry name" value="Ribonuclease H-like superfamily/Ribonuclease H"/>
    <property type="match status" value="1"/>
</dbReference>
<accession>A0ABY8MEH1</accession>
<dbReference type="RefSeq" id="WP_326926559.1">
    <property type="nucleotide sequence ID" value="NZ_CP123443.1"/>
</dbReference>
<reference evidence="2 3" key="1">
    <citation type="submission" date="2023-04" db="EMBL/GenBank/DDBJ databases">
        <title>Spirochaete genome identified in red abalone sample constitutes a novel genus.</title>
        <authorList>
            <person name="Sharma S.P."/>
            <person name="Purcell C.M."/>
            <person name="Hyde J.R."/>
            <person name="Severin A.J."/>
        </authorList>
    </citation>
    <scope>NUCLEOTIDE SEQUENCE [LARGE SCALE GENOMIC DNA]</scope>
    <source>
        <strain evidence="2 3">SP-2023</strain>
    </source>
</reference>